<evidence type="ECO:0000259" key="1">
    <source>
        <dbReference type="Pfam" id="PF10005"/>
    </source>
</evidence>
<keyword evidence="3" id="KW-1185">Reference proteome</keyword>
<evidence type="ECO:0000313" key="3">
    <source>
        <dbReference type="Proteomes" id="UP001273505"/>
    </source>
</evidence>
<comment type="caution">
    <text evidence="2">The sequence shown here is derived from an EMBL/GenBank/DDBJ whole genome shotgun (WGS) entry which is preliminary data.</text>
</comment>
<dbReference type="InterPro" id="IPR011201">
    <property type="entry name" value="Zinc-ribbon_6_bact"/>
</dbReference>
<dbReference type="EMBL" id="JAXAFO010000009">
    <property type="protein sequence ID" value="MDX6849071.1"/>
    <property type="molecule type" value="Genomic_DNA"/>
</dbReference>
<feature type="domain" description="Zinc-ribbon" evidence="1">
    <location>
        <begin position="4"/>
        <end position="90"/>
    </location>
</feature>
<dbReference type="Pfam" id="PF15887">
    <property type="entry name" value="Peptidase_Mx"/>
    <property type="match status" value="1"/>
</dbReference>
<dbReference type="InterPro" id="IPR031321">
    <property type="entry name" value="UCP012641"/>
</dbReference>
<evidence type="ECO:0000313" key="2">
    <source>
        <dbReference type="EMBL" id="MDX6849071.1"/>
    </source>
</evidence>
<name>A0ABU4RY33_9GAMM</name>
<dbReference type="PIRSF" id="PIRSF012641">
    <property type="entry name" value="UCP012641"/>
    <property type="match status" value="1"/>
</dbReference>
<proteinExistence type="predicted"/>
<gene>
    <name evidence="2" type="ORF">SCD92_06845</name>
</gene>
<dbReference type="Pfam" id="PF10005">
    <property type="entry name" value="Zn_ribbon_DZR_6"/>
    <property type="match status" value="1"/>
</dbReference>
<organism evidence="2 3">
    <name type="scientific">Gilvimarinus gilvus</name>
    <dbReference type="NCBI Taxonomy" id="3058038"/>
    <lineage>
        <taxon>Bacteria</taxon>
        <taxon>Pseudomonadati</taxon>
        <taxon>Pseudomonadota</taxon>
        <taxon>Gammaproteobacteria</taxon>
        <taxon>Cellvibrionales</taxon>
        <taxon>Cellvibrionaceae</taxon>
        <taxon>Gilvimarinus</taxon>
    </lineage>
</organism>
<protein>
    <submittedName>
        <fullName evidence="2">Zinc-binding metallopeptidase</fullName>
    </submittedName>
</protein>
<sequence length="349" mass="40402">MKDFQCECGNRIFFFNNRCLSCERRLGFDPNLLIMRAFPKTDGWLRSDSGEDFNYCQNYYDFNACNWLVKKGSKNRYCLSCRLNKTVPDLVSAENINRWSKLEAAKRHLIYSLLSLGLPIQSDKHAPVRLAFAFLEDARTNPNYAESFVATGHSSGLITINLAEADDAYRERVKEELGEHYRTILGHFRHEIGHYYYEMLVARTSWRAPFEALFGNPQLDYQQALKAHYQQPQMENWQSAYISSYAQSHPLEDWAETWAHYLHILDTLDTAIHFKLVEPLQKNGRVDAGEAIEQWLALSVKLNALNRSMGLPDAYPFVITPKITEKLKLIHRVIEHQTTAMVATGQRLQ</sequence>
<dbReference type="Proteomes" id="UP001273505">
    <property type="component" value="Unassembled WGS sequence"/>
</dbReference>
<reference evidence="2 3" key="1">
    <citation type="submission" date="2023-11" db="EMBL/GenBank/DDBJ databases">
        <title>Gilvimarinus fulvus sp. nov., isolated from the surface of Kelp.</title>
        <authorList>
            <person name="Sun Y.Y."/>
            <person name="Gong Y."/>
            <person name="Du Z.J."/>
        </authorList>
    </citation>
    <scope>NUCLEOTIDE SEQUENCE [LARGE SCALE GENOMIC DNA]</scope>
    <source>
        <strain evidence="2 3">SDUM040013</strain>
    </source>
</reference>
<accession>A0ABU4RY33</accession>
<dbReference type="RefSeq" id="WP_302722684.1">
    <property type="nucleotide sequence ID" value="NZ_JAULRU010000569.1"/>
</dbReference>
<dbReference type="Gene3D" id="3.40.390.70">
    <property type="match status" value="1"/>
</dbReference>